<dbReference type="EMBL" id="CP002917">
    <property type="protein sequence ID" value="AEK36113.1"/>
    <property type="molecule type" value="Genomic_DNA"/>
</dbReference>
<dbReference type="eggNOG" id="COG0614">
    <property type="taxonomic scope" value="Bacteria"/>
</dbReference>
<evidence type="ECO:0000256" key="6">
    <source>
        <dbReference type="SAM" id="SignalP"/>
    </source>
</evidence>
<dbReference type="STRING" id="858619.CVAR_0760"/>
<dbReference type="GO" id="GO:0030288">
    <property type="term" value="C:outer membrane-bounded periplasmic space"/>
    <property type="evidence" value="ECO:0007669"/>
    <property type="project" value="TreeGrafter"/>
</dbReference>
<dbReference type="Pfam" id="PF01497">
    <property type="entry name" value="Peripla_BP_2"/>
    <property type="match status" value="1"/>
</dbReference>
<dbReference type="InterPro" id="IPR002491">
    <property type="entry name" value="ABC_transptr_periplasmic_BD"/>
</dbReference>
<feature type="region of interest" description="Disordered" evidence="5">
    <location>
        <begin position="24"/>
        <end position="48"/>
    </location>
</feature>
<dbReference type="Proteomes" id="UP000006659">
    <property type="component" value="Chromosome"/>
</dbReference>
<sequence length="331" mass="35043">MNRSSRLLAATLGVALTVSLAACGDDDSDNDATTGASSSSASSDSATAAEGYYPHTQTTTHGDTTIEAQPEKIVALTPTAADELLALGITPTAVATDPATLDVTAPWIADDIRDISDASLVSPSQEINVEGLANLDADLMIGASYQFKDKAVWEKVNAVAPTVIPENSDYNVGWEASLRTTAEAVGLEDKAEEIIGELKDEYSDAAGDVPAGKTYNFTGYGEGMDFFSGNGSVFQLFGLTPSETQDDTQTKDAISVENTDQLVGDLLAVWPQTDADRKALDENSAFQKLPAVENGTVYYVDQSDAFAINAAGPHSLRWFLDRITPTIEKLK</sequence>
<comment type="similarity">
    <text evidence="2">Belongs to the bacterial solute-binding protein 8 family.</text>
</comment>
<dbReference type="PROSITE" id="PS51257">
    <property type="entry name" value="PROKAR_LIPOPROTEIN"/>
    <property type="match status" value="1"/>
</dbReference>
<evidence type="ECO:0000313" key="8">
    <source>
        <dbReference type="EMBL" id="AEK36113.1"/>
    </source>
</evidence>
<name>G0HA97_CORVD</name>
<evidence type="ECO:0000256" key="5">
    <source>
        <dbReference type="SAM" id="MobiDB-lite"/>
    </source>
</evidence>
<evidence type="ECO:0000313" key="9">
    <source>
        <dbReference type="Proteomes" id="UP000006659"/>
    </source>
</evidence>
<dbReference type="Gene3D" id="3.40.50.1980">
    <property type="entry name" value="Nitrogenase molybdenum iron protein domain"/>
    <property type="match status" value="2"/>
</dbReference>
<reference evidence="8 9" key="1">
    <citation type="journal article" date="2011" name="BMC Genomics">
        <title>Complete genome sequence of Corynebacterium variabile DSM 44702 isolated from the surface of smear-ripened cheeses and insights into cheese ripening and flavor generation.</title>
        <authorList>
            <person name="Schroeder J."/>
            <person name="Maus I."/>
            <person name="Trost E."/>
            <person name="Tauch A."/>
        </authorList>
    </citation>
    <scope>NUCLEOTIDE SEQUENCE [LARGE SCALE GENOMIC DNA]</scope>
    <source>
        <strain evidence="9">DSM 44702 / JCM 12073 / NCIMB 30131</strain>
    </source>
</reference>
<dbReference type="HOGENOM" id="CLU_038034_1_0_11"/>
<feature type="chain" id="PRO_5003400378" evidence="6">
    <location>
        <begin position="22"/>
        <end position="331"/>
    </location>
</feature>
<dbReference type="RefSeq" id="WP_014009302.1">
    <property type="nucleotide sequence ID" value="NC_015859.1"/>
</dbReference>
<evidence type="ECO:0000256" key="2">
    <source>
        <dbReference type="ARBA" id="ARBA00008814"/>
    </source>
</evidence>
<keyword evidence="4 6" id="KW-0732">Signal</keyword>
<dbReference type="PANTHER" id="PTHR30532:SF1">
    <property type="entry name" value="IRON(3+)-HYDROXAMATE-BINDING PROTEIN FHUD"/>
    <property type="match status" value="1"/>
</dbReference>
<comment type="subcellular location">
    <subcellularLocation>
        <location evidence="1">Cell envelope</location>
    </subcellularLocation>
</comment>
<evidence type="ECO:0000259" key="7">
    <source>
        <dbReference type="PROSITE" id="PS50983"/>
    </source>
</evidence>
<proteinExistence type="inferred from homology"/>
<evidence type="ECO:0000256" key="4">
    <source>
        <dbReference type="ARBA" id="ARBA00022729"/>
    </source>
</evidence>
<evidence type="ECO:0000256" key="1">
    <source>
        <dbReference type="ARBA" id="ARBA00004196"/>
    </source>
</evidence>
<feature type="domain" description="Fe/B12 periplasmic-binding" evidence="7">
    <location>
        <begin position="72"/>
        <end position="331"/>
    </location>
</feature>
<dbReference type="GO" id="GO:1901678">
    <property type="term" value="P:iron coordination entity transport"/>
    <property type="evidence" value="ECO:0007669"/>
    <property type="project" value="UniProtKB-ARBA"/>
</dbReference>
<evidence type="ECO:0000256" key="3">
    <source>
        <dbReference type="ARBA" id="ARBA00022448"/>
    </source>
</evidence>
<dbReference type="AlphaFoldDB" id="G0HA97"/>
<dbReference type="PROSITE" id="PS50983">
    <property type="entry name" value="FE_B12_PBP"/>
    <property type="match status" value="1"/>
</dbReference>
<feature type="signal peptide" evidence="6">
    <location>
        <begin position="1"/>
        <end position="21"/>
    </location>
</feature>
<dbReference type="InterPro" id="IPR051313">
    <property type="entry name" value="Bact_iron-sidero_bind"/>
</dbReference>
<dbReference type="KEGG" id="cva:CVAR_0760"/>
<keyword evidence="3" id="KW-0813">Transport</keyword>
<gene>
    <name evidence="8" type="primary">siuS6</name>
    <name evidence="8" type="ordered locus">CVAR_0760</name>
</gene>
<organism evidence="8 9">
    <name type="scientific">Corynebacterium variabile (strain DSM 44702 / CIP 107183 / JCM 12073 / NCIMB 30131)</name>
    <name type="common">Corynebacterium mooreparkense</name>
    <dbReference type="NCBI Taxonomy" id="858619"/>
    <lineage>
        <taxon>Bacteria</taxon>
        <taxon>Bacillati</taxon>
        <taxon>Actinomycetota</taxon>
        <taxon>Actinomycetes</taxon>
        <taxon>Mycobacteriales</taxon>
        <taxon>Corynebacteriaceae</taxon>
        <taxon>Corynebacterium</taxon>
    </lineage>
</organism>
<feature type="compositionally biased region" description="Low complexity" evidence="5">
    <location>
        <begin position="31"/>
        <end position="48"/>
    </location>
</feature>
<accession>G0HA97</accession>
<dbReference type="SUPFAM" id="SSF53807">
    <property type="entry name" value="Helical backbone' metal receptor"/>
    <property type="match status" value="1"/>
</dbReference>
<dbReference type="PANTHER" id="PTHR30532">
    <property type="entry name" value="IRON III DICITRATE-BINDING PERIPLASMIC PROTEIN"/>
    <property type="match status" value="1"/>
</dbReference>
<protein>
    <submittedName>
        <fullName evidence="8">Iron-siderophore binding protein</fullName>
    </submittedName>
</protein>